<dbReference type="InterPro" id="IPR002123">
    <property type="entry name" value="Plipid/glycerol_acylTrfase"/>
</dbReference>
<comment type="caution">
    <text evidence="5">The sequence shown here is derived from an EMBL/GenBank/DDBJ whole genome shotgun (WGS) entry which is preliminary data.</text>
</comment>
<name>A0A1B9E9G7_9FLAO</name>
<dbReference type="RefSeq" id="WP_066331232.1">
    <property type="nucleotide sequence ID" value="NZ_CP017688.1"/>
</dbReference>
<feature type="domain" description="Phospholipid/glycerol acyltransferase" evidence="4">
    <location>
        <begin position="30"/>
        <end position="142"/>
    </location>
</feature>
<sequence>MKRIIYKWIFCRIMGWKIKGHINPEIKKCVLMVMPHTSAHDFYLGIFTRGITGLEMNWVGKKELFRFPFGAYFRYMGGEPLDRSGNLNKVDAIAAIFEQKKIFRLAVAPEGTREKVTQIKTGFYYIALKANVPILPVAFDFGKKTVHLGKPMYPTGNLPTDCKELLNHYKGVLGKIPEKGYQVV</sequence>
<evidence type="ECO:0000259" key="4">
    <source>
        <dbReference type="SMART" id="SM00563"/>
    </source>
</evidence>
<dbReference type="STRING" id="1763534.GCA_001831475_01784"/>
<dbReference type="Proteomes" id="UP000093510">
    <property type="component" value="Unassembled WGS sequence"/>
</dbReference>
<dbReference type="GO" id="GO:0003841">
    <property type="term" value="F:1-acylglycerol-3-phosphate O-acyltransferase activity"/>
    <property type="evidence" value="ECO:0007669"/>
    <property type="project" value="TreeGrafter"/>
</dbReference>
<proteinExistence type="predicted"/>
<evidence type="ECO:0000256" key="3">
    <source>
        <dbReference type="ARBA" id="ARBA00023315"/>
    </source>
</evidence>
<organism evidence="5 6">
    <name type="scientific">Flavobacterium crassostreae</name>
    <dbReference type="NCBI Taxonomy" id="1763534"/>
    <lineage>
        <taxon>Bacteria</taxon>
        <taxon>Pseudomonadati</taxon>
        <taxon>Bacteroidota</taxon>
        <taxon>Flavobacteriia</taxon>
        <taxon>Flavobacteriales</taxon>
        <taxon>Flavobacteriaceae</taxon>
        <taxon>Flavobacterium</taxon>
    </lineage>
</organism>
<reference evidence="5 6" key="1">
    <citation type="submission" date="2016-03" db="EMBL/GenBank/DDBJ databases">
        <authorList>
            <person name="Ploux O."/>
        </authorList>
    </citation>
    <scope>NUCLEOTIDE SEQUENCE [LARGE SCALE GENOMIC DNA]</scope>
    <source>
        <strain evidence="5 6">LPB0076</strain>
    </source>
</reference>
<dbReference type="SUPFAM" id="SSF69593">
    <property type="entry name" value="Glycerol-3-phosphate (1)-acyltransferase"/>
    <property type="match status" value="1"/>
</dbReference>
<keyword evidence="6" id="KW-1185">Reference proteome</keyword>
<dbReference type="SMART" id="SM00563">
    <property type="entry name" value="PlsC"/>
    <property type="match status" value="1"/>
</dbReference>
<keyword evidence="3 5" id="KW-0012">Acyltransferase</keyword>
<dbReference type="OrthoDB" id="9796839at2"/>
<keyword evidence="2 5" id="KW-0808">Transferase</keyword>
<dbReference type="GO" id="GO:0006654">
    <property type="term" value="P:phosphatidic acid biosynthetic process"/>
    <property type="evidence" value="ECO:0007669"/>
    <property type="project" value="TreeGrafter"/>
</dbReference>
<evidence type="ECO:0000313" key="6">
    <source>
        <dbReference type="Proteomes" id="UP000093510"/>
    </source>
</evidence>
<dbReference type="AlphaFoldDB" id="A0A1B9E9G7"/>
<evidence type="ECO:0000256" key="1">
    <source>
        <dbReference type="ARBA" id="ARBA00005189"/>
    </source>
</evidence>
<evidence type="ECO:0000256" key="2">
    <source>
        <dbReference type="ARBA" id="ARBA00022679"/>
    </source>
</evidence>
<dbReference type="PANTHER" id="PTHR10434:SF9">
    <property type="entry name" value="PHOSPHOLIPID_GLYCEROL ACYLTRANSFERASE DOMAIN-CONTAINING PROTEIN"/>
    <property type="match status" value="1"/>
</dbReference>
<accession>A0A1B9E9G7</accession>
<evidence type="ECO:0000313" key="5">
    <source>
        <dbReference type="EMBL" id="OCB78585.1"/>
    </source>
</evidence>
<comment type="pathway">
    <text evidence="1">Lipid metabolism.</text>
</comment>
<dbReference type="PANTHER" id="PTHR10434">
    <property type="entry name" value="1-ACYL-SN-GLYCEROL-3-PHOSPHATE ACYLTRANSFERASE"/>
    <property type="match status" value="1"/>
</dbReference>
<dbReference type="EMBL" id="LVEP01000002">
    <property type="protein sequence ID" value="OCB78585.1"/>
    <property type="molecule type" value="Genomic_DNA"/>
</dbReference>
<dbReference type="Pfam" id="PF01553">
    <property type="entry name" value="Acyltransferase"/>
    <property type="match status" value="1"/>
</dbReference>
<gene>
    <name evidence="5" type="ORF">LPBF_00885</name>
</gene>
<protein>
    <submittedName>
        <fullName evidence="5">Acyltransferase</fullName>
    </submittedName>
</protein>